<comment type="caution">
    <text evidence="2">The sequence shown here is derived from an EMBL/GenBank/DDBJ whole genome shotgun (WGS) entry which is preliminary data.</text>
</comment>
<gene>
    <name evidence="2" type="ORF">ACFQ2C_05485</name>
</gene>
<sequence>MKKSIFNYIFFILGIVLLFQGCVKESFEGDDLGDTGTTFLKTPDGEVVVHWLSPFTDKKKVNLFNLFKDAHNSAELNASNTVTLLVNPAIIDEYNEANETSFEVLPASFFTWAPTDVVTYSGNNVSVAFGNGQLYGDIAINLDGSKWTDLAQKYALAFEVKETGGISPSSAMADTIVVELGLKNTWDGVYKWTGTLTDNTSATITHISGPYGEQYGDYELELQTVGETKVAMFDPILWSDFMYPMYSGGWSGYGSFAPVFEFDKATNKIISVTNYYGQPAGNTRSAQLDPSGENYYDPETKTIKVKYFMLQPSAVTAAPHIRASIDEEFVFVKGR</sequence>
<organism evidence="2 3">
    <name type="scientific">Sphingobacterium daejeonense</name>
    <dbReference type="NCBI Taxonomy" id="371142"/>
    <lineage>
        <taxon>Bacteria</taxon>
        <taxon>Pseudomonadati</taxon>
        <taxon>Bacteroidota</taxon>
        <taxon>Sphingobacteriia</taxon>
        <taxon>Sphingobacteriales</taxon>
        <taxon>Sphingobacteriaceae</taxon>
        <taxon>Sphingobacterium</taxon>
    </lineage>
</organism>
<accession>A0ABW3RIV2</accession>
<dbReference type="Gene3D" id="2.60.40.1740">
    <property type="entry name" value="hypothetical protein (bacova_03559)"/>
    <property type="match status" value="1"/>
</dbReference>
<dbReference type="Pfam" id="PF08522">
    <property type="entry name" value="BT_3987-like_N"/>
    <property type="match status" value="1"/>
</dbReference>
<protein>
    <submittedName>
        <fullName evidence="2">DUF1735 domain-containing protein</fullName>
    </submittedName>
</protein>
<evidence type="ECO:0000313" key="3">
    <source>
        <dbReference type="Proteomes" id="UP001597205"/>
    </source>
</evidence>
<evidence type="ECO:0000259" key="1">
    <source>
        <dbReference type="Pfam" id="PF08522"/>
    </source>
</evidence>
<keyword evidence="3" id="KW-1185">Reference proteome</keyword>
<dbReference type="InterPro" id="IPR013728">
    <property type="entry name" value="BT_3987-like_N"/>
</dbReference>
<proteinExistence type="predicted"/>
<feature type="domain" description="BT-3987-like N-terminal" evidence="1">
    <location>
        <begin position="74"/>
        <end position="165"/>
    </location>
</feature>
<dbReference type="Proteomes" id="UP001597205">
    <property type="component" value="Unassembled WGS sequence"/>
</dbReference>
<reference evidence="3" key="1">
    <citation type="journal article" date="2019" name="Int. J. Syst. Evol. Microbiol.">
        <title>The Global Catalogue of Microorganisms (GCM) 10K type strain sequencing project: providing services to taxonomists for standard genome sequencing and annotation.</title>
        <authorList>
            <consortium name="The Broad Institute Genomics Platform"/>
            <consortium name="The Broad Institute Genome Sequencing Center for Infectious Disease"/>
            <person name="Wu L."/>
            <person name="Ma J."/>
        </authorList>
    </citation>
    <scope>NUCLEOTIDE SEQUENCE [LARGE SCALE GENOMIC DNA]</scope>
    <source>
        <strain evidence="3">CCUG 52468</strain>
    </source>
</reference>
<dbReference type="EMBL" id="JBHTKY010000005">
    <property type="protein sequence ID" value="MFD1165056.1"/>
    <property type="molecule type" value="Genomic_DNA"/>
</dbReference>
<dbReference type="PROSITE" id="PS51257">
    <property type="entry name" value="PROKAR_LIPOPROTEIN"/>
    <property type="match status" value="1"/>
</dbReference>
<dbReference type="RefSeq" id="WP_380895015.1">
    <property type="nucleotide sequence ID" value="NZ_JBHTKY010000005.1"/>
</dbReference>
<name>A0ABW3RIV2_9SPHI</name>
<evidence type="ECO:0000313" key="2">
    <source>
        <dbReference type="EMBL" id="MFD1165056.1"/>
    </source>
</evidence>